<gene>
    <name evidence="2" type="ORF">PoB_004272200</name>
</gene>
<organism evidence="2 3">
    <name type="scientific">Plakobranchus ocellatus</name>
    <dbReference type="NCBI Taxonomy" id="259542"/>
    <lineage>
        <taxon>Eukaryota</taxon>
        <taxon>Metazoa</taxon>
        <taxon>Spiralia</taxon>
        <taxon>Lophotrochozoa</taxon>
        <taxon>Mollusca</taxon>
        <taxon>Gastropoda</taxon>
        <taxon>Heterobranchia</taxon>
        <taxon>Euthyneura</taxon>
        <taxon>Panpulmonata</taxon>
        <taxon>Sacoglossa</taxon>
        <taxon>Placobranchoidea</taxon>
        <taxon>Plakobranchidae</taxon>
        <taxon>Plakobranchus</taxon>
    </lineage>
</organism>
<dbReference type="Proteomes" id="UP000735302">
    <property type="component" value="Unassembled WGS sequence"/>
</dbReference>
<feature type="region of interest" description="Disordered" evidence="1">
    <location>
        <begin position="217"/>
        <end position="237"/>
    </location>
</feature>
<reference evidence="2 3" key="1">
    <citation type="journal article" date="2021" name="Elife">
        <title>Chloroplast acquisition without the gene transfer in kleptoplastic sea slugs, Plakobranchus ocellatus.</title>
        <authorList>
            <person name="Maeda T."/>
            <person name="Takahashi S."/>
            <person name="Yoshida T."/>
            <person name="Shimamura S."/>
            <person name="Takaki Y."/>
            <person name="Nagai Y."/>
            <person name="Toyoda A."/>
            <person name="Suzuki Y."/>
            <person name="Arimoto A."/>
            <person name="Ishii H."/>
            <person name="Satoh N."/>
            <person name="Nishiyama T."/>
            <person name="Hasebe M."/>
            <person name="Maruyama T."/>
            <person name="Minagawa J."/>
            <person name="Obokata J."/>
            <person name="Shigenobu S."/>
        </authorList>
    </citation>
    <scope>NUCLEOTIDE SEQUENCE [LARGE SCALE GENOMIC DNA]</scope>
</reference>
<dbReference type="SUPFAM" id="SSF53254">
    <property type="entry name" value="Phosphoglycerate mutase-like"/>
    <property type="match status" value="1"/>
</dbReference>
<dbReference type="Gene3D" id="3.40.50.1240">
    <property type="entry name" value="Phosphoglycerate mutase-like"/>
    <property type="match status" value="1"/>
</dbReference>
<protein>
    <submittedName>
        <fullName evidence="2">Uncharacterized protein</fullName>
    </submittedName>
</protein>
<keyword evidence="3" id="KW-1185">Reference proteome</keyword>
<dbReference type="InterPro" id="IPR029033">
    <property type="entry name" value="His_PPase_superfam"/>
</dbReference>
<proteinExistence type="predicted"/>
<sequence>MSDIPSCKMKGLATAARIFPGSFPYPRDGAHARQLNLRKIASKIAVLSVDIQSNPNVSFYEMVASSCDAQSLSCLFQSACVAQLRLTRLILLLVVAASSSFEVPVGLTANSRSSLEYDGGTVKSKSHPRISELCADTFRGLEGRRIKDFRLEKVFIAVSPGHTSAPRDVAEALQKHKSEKVRDYPEFLTIKKAVNGRNEKSAFKIFEALPSESFGKSKTEGWRKGKRDRETVKRGAPETSVQSEQLSVLGVIQMIKLGEFLGKSYFKKLRSIAAPPGESPRLAETTGDLLLYQTLSALLHGLLTEKQFVAADINKVGSSFCRVLGHSGSVCNAYHNSLQHLQHFMQEAFNKETHLFKDVKLSSFNFAEFWQDFQRDWSAKEAIGFVSNRLCAEKHHKKVASSRFKSKKPVKISSGHLNLLFNVSDAHVAYMSASEVFQSFAKSYSLLLLQFADQWLTCHWCKGSVCHDENDMKIVSLNELSMLSLLSALYLQPSKHILPASRLVIEVFHMQPFELQMELHKVQKEEEEKLLFAPEVPVQNKISHLNHLKLSENLILPAPSSGQLLPELSPNKQSLHEEITESSHDSKFVRILYDGHVVTSSIPQCKDNPVASLGLCSYKMFRSMILDPPPHLHLLGSSNIKSEL</sequence>
<evidence type="ECO:0000313" key="2">
    <source>
        <dbReference type="EMBL" id="GFO16217.1"/>
    </source>
</evidence>
<name>A0AAV4BAP3_9GAST</name>
<dbReference type="AlphaFoldDB" id="A0AAV4BAP3"/>
<comment type="caution">
    <text evidence="2">The sequence shown here is derived from an EMBL/GenBank/DDBJ whole genome shotgun (WGS) entry which is preliminary data.</text>
</comment>
<evidence type="ECO:0000313" key="3">
    <source>
        <dbReference type="Proteomes" id="UP000735302"/>
    </source>
</evidence>
<accession>A0AAV4BAP3</accession>
<dbReference type="EMBL" id="BLXT01004654">
    <property type="protein sequence ID" value="GFO16217.1"/>
    <property type="molecule type" value="Genomic_DNA"/>
</dbReference>
<feature type="compositionally biased region" description="Basic and acidic residues" evidence="1">
    <location>
        <begin position="217"/>
        <end position="236"/>
    </location>
</feature>
<evidence type="ECO:0000256" key="1">
    <source>
        <dbReference type="SAM" id="MobiDB-lite"/>
    </source>
</evidence>